<dbReference type="STRING" id="1280949.HAD_08500"/>
<evidence type="ECO:0000313" key="1">
    <source>
        <dbReference type="EMBL" id="KCZ85711.1"/>
    </source>
</evidence>
<comment type="caution">
    <text evidence="1">The sequence shown here is derived from an EMBL/GenBank/DDBJ whole genome shotgun (WGS) entry which is preliminary data.</text>
</comment>
<keyword evidence="2" id="KW-1185">Reference proteome</keyword>
<sequence>MCLSMAVAAACLAACGKVPPVTDADLNPVNGLADVPRWDPAWSGTQMGEMVGQAGAVPCHGYVDLVAPSDDGTGARLEGWAWNVAASAPFPSVIVTDSDGSIRGAGTTQVVRKDVSAAMPAVVTEDRVGFIAFADAPPEGLVVYGFDNSDDTYCRLDSN</sequence>
<dbReference type="PATRIC" id="fig|1280949.3.peg.1734"/>
<organism evidence="1 2">
    <name type="scientific">Hyphomonas adhaerens MHS-3</name>
    <dbReference type="NCBI Taxonomy" id="1280949"/>
    <lineage>
        <taxon>Bacteria</taxon>
        <taxon>Pseudomonadati</taxon>
        <taxon>Pseudomonadota</taxon>
        <taxon>Alphaproteobacteria</taxon>
        <taxon>Hyphomonadales</taxon>
        <taxon>Hyphomonadaceae</taxon>
        <taxon>Hyphomonas</taxon>
    </lineage>
</organism>
<dbReference type="AlphaFoldDB" id="A0A069E9D9"/>
<accession>A0A069E9D9</accession>
<reference evidence="1 2" key="1">
    <citation type="journal article" date="2014" name="Antonie Van Leeuwenhoek">
        <title>Hyphomonas beringensis sp. nov. and Hyphomonas chukchiensis sp. nov., isolated from surface seawater of the Bering Sea and Chukchi Sea.</title>
        <authorList>
            <person name="Li C."/>
            <person name="Lai Q."/>
            <person name="Li G."/>
            <person name="Dong C."/>
            <person name="Wang J."/>
            <person name="Liao Y."/>
            <person name="Shao Z."/>
        </authorList>
    </citation>
    <scope>NUCLEOTIDE SEQUENCE [LARGE SCALE GENOMIC DNA]</scope>
    <source>
        <strain evidence="1 2">MHS-3</strain>
    </source>
</reference>
<dbReference type="eggNOG" id="ENOG5032Q9F">
    <property type="taxonomic scope" value="Bacteria"/>
</dbReference>
<gene>
    <name evidence="1" type="ORF">HAD_08500</name>
</gene>
<dbReference type="EMBL" id="ARYH01000001">
    <property type="protein sequence ID" value="KCZ85711.1"/>
    <property type="molecule type" value="Genomic_DNA"/>
</dbReference>
<protein>
    <submittedName>
        <fullName evidence="1">Uncharacterized protein</fullName>
    </submittedName>
</protein>
<name>A0A069E9D9_9PROT</name>
<evidence type="ECO:0000313" key="2">
    <source>
        <dbReference type="Proteomes" id="UP000027446"/>
    </source>
</evidence>
<proteinExistence type="predicted"/>
<dbReference type="Proteomes" id="UP000027446">
    <property type="component" value="Unassembled WGS sequence"/>
</dbReference>